<proteinExistence type="predicted"/>
<organism evidence="1">
    <name type="scientific">bioreactor metagenome</name>
    <dbReference type="NCBI Taxonomy" id="1076179"/>
    <lineage>
        <taxon>unclassified sequences</taxon>
        <taxon>metagenomes</taxon>
        <taxon>ecological metagenomes</taxon>
    </lineage>
</organism>
<comment type="caution">
    <text evidence="1">The sequence shown here is derived from an EMBL/GenBank/DDBJ whole genome shotgun (WGS) entry which is preliminary data.</text>
</comment>
<evidence type="ECO:0000313" key="1">
    <source>
        <dbReference type="EMBL" id="MPN49635.1"/>
    </source>
</evidence>
<accession>A0A645IEB0</accession>
<dbReference type="AlphaFoldDB" id="A0A645IEB0"/>
<protein>
    <submittedName>
        <fullName evidence="1">Uncharacterized protein</fullName>
    </submittedName>
</protein>
<name>A0A645IEB0_9ZZZZ</name>
<gene>
    <name evidence="1" type="ORF">SDC9_197257</name>
</gene>
<dbReference type="EMBL" id="VSSQ01113067">
    <property type="protein sequence ID" value="MPN49635.1"/>
    <property type="molecule type" value="Genomic_DNA"/>
</dbReference>
<reference evidence="1" key="1">
    <citation type="submission" date="2019-08" db="EMBL/GenBank/DDBJ databases">
        <authorList>
            <person name="Kucharzyk K."/>
            <person name="Murdoch R.W."/>
            <person name="Higgins S."/>
            <person name="Loffler F."/>
        </authorList>
    </citation>
    <scope>NUCLEOTIDE SEQUENCE</scope>
</reference>
<sequence length="62" mass="7057">MPHQRKAGHVRAGVYAIIDRTVPRAFVEGGHQRNCAVDLTRLQHLCLFRCSQNTNTERLGKE</sequence>